<accession>A0A2Z6S7L8</accession>
<dbReference type="EMBL" id="BEXD01003997">
    <property type="protein sequence ID" value="GBC05250.1"/>
    <property type="molecule type" value="Genomic_DNA"/>
</dbReference>
<dbReference type="EMBL" id="BLAL01000006">
    <property type="protein sequence ID" value="GES73319.1"/>
    <property type="molecule type" value="Genomic_DNA"/>
</dbReference>
<evidence type="ECO:0000313" key="2">
    <source>
        <dbReference type="EMBL" id="GBC05250.1"/>
    </source>
</evidence>
<dbReference type="SUPFAM" id="SSF58100">
    <property type="entry name" value="Bacterial hemolysins"/>
    <property type="match status" value="1"/>
</dbReference>
<keyword evidence="4" id="KW-1185">Reference proteome</keyword>
<dbReference type="AlphaFoldDB" id="A0A2Z6S7L8"/>
<evidence type="ECO:0000256" key="1">
    <source>
        <dbReference type="SAM" id="Coils"/>
    </source>
</evidence>
<reference evidence="2 4" key="1">
    <citation type="submission" date="2017-11" db="EMBL/GenBank/DDBJ databases">
        <title>The genome of Rhizophagus clarus HR1 reveals common genetic basis of auxotrophy among arbuscular mycorrhizal fungi.</title>
        <authorList>
            <person name="Kobayashi Y."/>
        </authorList>
    </citation>
    <scope>NUCLEOTIDE SEQUENCE [LARGE SCALE GENOMIC DNA]</scope>
    <source>
        <strain evidence="2 4">HR1</strain>
    </source>
</reference>
<feature type="coiled-coil region" evidence="1">
    <location>
        <begin position="144"/>
        <end position="182"/>
    </location>
</feature>
<dbReference type="Proteomes" id="UP000615446">
    <property type="component" value="Unassembled WGS sequence"/>
</dbReference>
<protein>
    <submittedName>
        <fullName evidence="2">Uncharacterized protein</fullName>
    </submittedName>
</protein>
<organism evidence="2 4">
    <name type="scientific">Rhizophagus clarus</name>
    <dbReference type="NCBI Taxonomy" id="94130"/>
    <lineage>
        <taxon>Eukaryota</taxon>
        <taxon>Fungi</taxon>
        <taxon>Fungi incertae sedis</taxon>
        <taxon>Mucoromycota</taxon>
        <taxon>Glomeromycotina</taxon>
        <taxon>Glomeromycetes</taxon>
        <taxon>Glomerales</taxon>
        <taxon>Glomeraceae</taxon>
        <taxon>Rhizophagus</taxon>
    </lineage>
</organism>
<name>A0A2Z6S7L8_9GLOM</name>
<gene>
    <name evidence="3" type="ORF">RCL2_000086000</name>
    <name evidence="2" type="ORF">RclHR1_06130001</name>
</gene>
<keyword evidence="1" id="KW-0175">Coiled coil</keyword>
<dbReference type="OrthoDB" id="2423155at2759"/>
<reference evidence="3" key="2">
    <citation type="submission" date="2019-10" db="EMBL/GenBank/DDBJ databases">
        <title>Conservation and host-specific expression of non-tandemly repeated heterogenous ribosome RNA gene in arbuscular mycorrhizal fungi.</title>
        <authorList>
            <person name="Maeda T."/>
            <person name="Kobayashi Y."/>
            <person name="Nakagawa T."/>
            <person name="Ezawa T."/>
            <person name="Yamaguchi K."/>
            <person name="Bino T."/>
            <person name="Nishimoto Y."/>
            <person name="Shigenobu S."/>
            <person name="Kawaguchi M."/>
        </authorList>
    </citation>
    <scope>NUCLEOTIDE SEQUENCE</scope>
    <source>
        <strain evidence="3">HR1</strain>
    </source>
</reference>
<evidence type="ECO:0000313" key="3">
    <source>
        <dbReference type="EMBL" id="GES73319.1"/>
    </source>
</evidence>
<dbReference type="Gene3D" id="1.20.1170.10">
    <property type="match status" value="1"/>
</dbReference>
<evidence type="ECO:0000313" key="4">
    <source>
        <dbReference type="Proteomes" id="UP000247702"/>
    </source>
</evidence>
<comment type="caution">
    <text evidence="2">The sequence shown here is derived from an EMBL/GenBank/DDBJ whole genome shotgun (WGS) entry which is preliminary data.</text>
</comment>
<proteinExistence type="predicted"/>
<dbReference type="Proteomes" id="UP000247702">
    <property type="component" value="Unassembled WGS sequence"/>
</dbReference>
<sequence>MSSYREIDAFKKVVKPETEKAEEVINNVLESFNKLVKIECKNKCINFDDGSVSQCLNNTVKEYIKNILDEGKKFCELTRKSVKGSNEIAQHCSVIISYVETLMNERVSGMDFQDALKDLLQTAHKCKDETTKLKDGYTNINNNMRDIAMELDTINSQINEMMEKEEQNANLQNQEKKLANRAKWACIVTSTGLTILSPALAGVPLIGAGILGYVAKEKAEDVKECRVSRDQSRSLVESFKKINSSIDDVAKETESIINILDCFKVFWDRRVDEIDGLINDFENKKDSNVGYNKLTGKAVIKSWTEVQDKYSQYSNIILSLLNNSSVNRRLEMKN</sequence>